<feature type="region of interest" description="Disordered" evidence="1">
    <location>
        <begin position="546"/>
        <end position="598"/>
    </location>
</feature>
<name>A0A0F9INN0_9ZZZZ</name>
<accession>A0A0F9INN0</accession>
<comment type="caution">
    <text evidence="2">The sequence shown here is derived from an EMBL/GenBank/DDBJ whole genome shotgun (WGS) entry which is preliminary data.</text>
</comment>
<evidence type="ECO:0000313" key="2">
    <source>
        <dbReference type="EMBL" id="KKM49561.1"/>
    </source>
</evidence>
<gene>
    <name evidence="2" type="ORF">LCGC14_1556790</name>
</gene>
<feature type="compositionally biased region" description="Polar residues" evidence="1">
    <location>
        <begin position="551"/>
        <end position="580"/>
    </location>
</feature>
<dbReference type="AlphaFoldDB" id="A0A0F9INN0"/>
<dbReference type="EMBL" id="LAZR01011977">
    <property type="protein sequence ID" value="KKM49561.1"/>
    <property type="molecule type" value="Genomic_DNA"/>
</dbReference>
<evidence type="ECO:0000256" key="1">
    <source>
        <dbReference type="SAM" id="MobiDB-lite"/>
    </source>
</evidence>
<protein>
    <submittedName>
        <fullName evidence="2">Uncharacterized protein</fullName>
    </submittedName>
</protein>
<sequence length="598" mass="67684">MADQLTEQNVKLSFSRRLQKAQKAWSILNAPMLSHRNKMFRSWASGYYEDKANPFHTINLIGRGVDTVVPFLVEGNPRFLVETPVNNYRPFAYITQLAINYYLKRLDVAEKALIPAALNSMFGAGIVRTCLTHSGNIRLEEGGELKQGQPSVTVIDDANYIGDPAAKRRQDFRLEGDVYRLPTEYAQDFFAGKDKFGNEIADYIKPDGKLIQEYSPEEIAKYNVDRIKFGIMEQTTFMDVFLPEENVILTLMPEGKKAKILREIEWKGPEGGPYDYLGYKFMSESPVPLPPAWAWHDLDATMNSVFDKSREQAENQKKVLAYEDVAEEDAKRVVNTPNMGSVRVNNVNSLKEISYGGMDSANLEWMAFAEQEFTKQGGNPDVLGGRGAQSKTLGQEQLIFNNATRIIRSFVNRFDTFTSSIVKKFAWDFWHNPLSYTPVLREIPGYGRMPAVFSSADRVGKFDDFMYNLIPFSMQRESPDTKYQKMMQYALQWIIPTFQMAQSQGAQIDVPLLSRIMAEYAGFENFNQFYKTAVPHELENVPFAMMPMQGGQKSPGQGNDTFGATLGSRNANKDQQQTRMGSRPSPEHYAGQRSGTGG</sequence>
<reference evidence="2" key="1">
    <citation type="journal article" date="2015" name="Nature">
        <title>Complex archaea that bridge the gap between prokaryotes and eukaryotes.</title>
        <authorList>
            <person name="Spang A."/>
            <person name="Saw J.H."/>
            <person name="Jorgensen S.L."/>
            <person name="Zaremba-Niedzwiedzka K."/>
            <person name="Martijn J."/>
            <person name="Lind A.E."/>
            <person name="van Eijk R."/>
            <person name="Schleper C."/>
            <person name="Guy L."/>
            <person name="Ettema T.J."/>
        </authorList>
    </citation>
    <scope>NUCLEOTIDE SEQUENCE</scope>
</reference>
<organism evidence="2">
    <name type="scientific">marine sediment metagenome</name>
    <dbReference type="NCBI Taxonomy" id="412755"/>
    <lineage>
        <taxon>unclassified sequences</taxon>
        <taxon>metagenomes</taxon>
        <taxon>ecological metagenomes</taxon>
    </lineage>
</organism>
<proteinExistence type="predicted"/>